<dbReference type="InterPro" id="IPR001881">
    <property type="entry name" value="EGF-like_Ca-bd_dom"/>
</dbReference>
<dbReference type="PANTHER" id="PTHR24039:SF28">
    <property type="entry name" value="EGF-LIKE DOMAIN-CONTAINING PROTEIN"/>
    <property type="match status" value="1"/>
</dbReference>
<dbReference type="CDD" id="cd00054">
    <property type="entry name" value="EGF_CA"/>
    <property type="match status" value="2"/>
</dbReference>
<dbReference type="Gene3D" id="2.10.25.10">
    <property type="entry name" value="Laminin"/>
    <property type="match status" value="4"/>
</dbReference>
<keyword evidence="1 7" id="KW-0245">EGF-like domain</keyword>
<evidence type="ECO:0000256" key="1">
    <source>
        <dbReference type="ARBA" id="ARBA00022536"/>
    </source>
</evidence>
<dbReference type="AlphaFoldDB" id="A0AAN5I0I2"/>
<evidence type="ECO:0000256" key="6">
    <source>
        <dbReference type="ARBA" id="ARBA00023180"/>
    </source>
</evidence>
<name>A0AAN5I0I2_9BILA</name>
<evidence type="ECO:0000256" key="3">
    <source>
        <dbReference type="ARBA" id="ARBA00022737"/>
    </source>
</evidence>
<dbReference type="InterPro" id="IPR000152">
    <property type="entry name" value="EGF-type_Asp/Asn_hydroxyl_site"/>
</dbReference>
<dbReference type="GO" id="GO:0005509">
    <property type="term" value="F:calcium ion binding"/>
    <property type="evidence" value="ECO:0007669"/>
    <property type="project" value="InterPro"/>
</dbReference>
<comment type="caution">
    <text evidence="7">Lacks conserved residue(s) required for the propagation of feature annotation.</text>
</comment>
<protein>
    <recommendedName>
        <fullName evidence="8">EGF-like domain-containing protein</fullName>
    </recommendedName>
</protein>
<dbReference type="SMART" id="SM00181">
    <property type="entry name" value="EGF"/>
    <property type="match status" value="10"/>
</dbReference>
<dbReference type="PROSITE" id="PS00010">
    <property type="entry name" value="ASX_HYDROXYL"/>
    <property type="match status" value="3"/>
</dbReference>
<keyword evidence="3" id="KW-0677">Repeat</keyword>
<dbReference type="Gene3D" id="2.90.20.10">
    <property type="entry name" value="Plasmodium vivax P25 domain"/>
    <property type="match status" value="1"/>
</dbReference>
<gene>
    <name evidence="9" type="ORF">PMAYCL1PPCAC_17622</name>
</gene>
<keyword evidence="5" id="KW-1015">Disulfide bond</keyword>
<dbReference type="SMART" id="SM00179">
    <property type="entry name" value="EGF_CA"/>
    <property type="match status" value="7"/>
</dbReference>
<comment type="caution">
    <text evidence="9">The sequence shown here is derived from an EMBL/GenBank/DDBJ whole genome shotgun (WGS) entry which is preliminary data.</text>
</comment>
<feature type="non-terminal residue" evidence="9">
    <location>
        <position position="516"/>
    </location>
</feature>
<evidence type="ECO:0000313" key="9">
    <source>
        <dbReference type="EMBL" id="GMR47427.1"/>
    </source>
</evidence>
<evidence type="ECO:0000256" key="5">
    <source>
        <dbReference type="ARBA" id="ARBA00023157"/>
    </source>
</evidence>
<keyword evidence="6" id="KW-0325">Glycoprotein</keyword>
<dbReference type="Proteomes" id="UP001328107">
    <property type="component" value="Unassembled WGS sequence"/>
</dbReference>
<dbReference type="InterPro" id="IPR049883">
    <property type="entry name" value="NOTCH1_EGF-like"/>
</dbReference>
<accession>A0AAN5I0I2</accession>
<organism evidence="9 10">
    <name type="scientific">Pristionchus mayeri</name>
    <dbReference type="NCBI Taxonomy" id="1317129"/>
    <lineage>
        <taxon>Eukaryota</taxon>
        <taxon>Metazoa</taxon>
        <taxon>Ecdysozoa</taxon>
        <taxon>Nematoda</taxon>
        <taxon>Chromadorea</taxon>
        <taxon>Rhabditida</taxon>
        <taxon>Rhabditina</taxon>
        <taxon>Diplogasteromorpha</taxon>
        <taxon>Diplogasteroidea</taxon>
        <taxon>Neodiplogasteridae</taxon>
        <taxon>Pristionchus</taxon>
    </lineage>
</organism>
<evidence type="ECO:0000313" key="10">
    <source>
        <dbReference type="Proteomes" id="UP001328107"/>
    </source>
</evidence>
<dbReference type="PROSITE" id="PS01186">
    <property type="entry name" value="EGF_2"/>
    <property type="match status" value="3"/>
</dbReference>
<dbReference type="InterPro" id="IPR009030">
    <property type="entry name" value="Growth_fac_rcpt_cys_sf"/>
</dbReference>
<keyword evidence="2" id="KW-0732">Signal</keyword>
<dbReference type="PROSITE" id="PS01187">
    <property type="entry name" value="EGF_CA"/>
    <property type="match status" value="2"/>
</dbReference>
<dbReference type="Pfam" id="PF12661">
    <property type="entry name" value="hEGF"/>
    <property type="match status" value="1"/>
</dbReference>
<dbReference type="SUPFAM" id="SSF57184">
    <property type="entry name" value="Growth factor receptor domain"/>
    <property type="match status" value="1"/>
</dbReference>
<sequence>DKKPCWPPGINVNNCTLCSNDTETCVEVKGDTSGELKTCVCKPGYVKGLDGLCTDKDECKSQGGHNCDAQCTTCVNMIPHLNGGKMFECEMKKGWKGNGTIGTCEDVVECEKPDVCASQGANRVCFNTLGSFKCPCQDGYKEIPGLLDCEPINYCASLNYTCPKFSRCEPLPNNYTCVCLKRYKETGKDENGKPICENINKCKEGDEGKPACPDEKRETCVDYQGGFKCDCKPGYRKNGLDFCEEIPYCVEGLDNCDPATSDCQTIEGGFNCICKHGYEPAPGSNATCKNINECTSTVKPHKCNPNSTCIDLPGTYKCVCDKGFEPEPETHAMRPFCQRVDPCKKLKDMRKCGICKPTDAAPFYKCICLPGSINYNETFCITPSFCDKESNPDTPAFPCPPHSECKNEQCECERNYDWIRVPEPLTMEGIKARKGCNPESWCSKYSCKPPSKCRDTLPGMGECYCPDGYNKDEEIGCADINECKNETVKCPTSSTCINFIGGYKCECDPGFTQISN</sequence>
<dbReference type="EMBL" id="BTRK01000004">
    <property type="protein sequence ID" value="GMR47427.1"/>
    <property type="molecule type" value="Genomic_DNA"/>
</dbReference>
<feature type="domain" description="EGF-like" evidence="8">
    <location>
        <begin position="479"/>
        <end position="514"/>
    </location>
</feature>
<reference evidence="10" key="1">
    <citation type="submission" date="2022-10" db="EMBL/GenBank/DDBJ databases">
        <title>Genome assembly of Pristionchus species.</title>
        <authorList>
            <person name="Yoshida K."/>
            <person name="Sommer R.J."/>
        </authorList>
    </citation>
    <scope>NUCLEOTIDE SEQUENCE [LARGE SCALE GENOMIC DNA]</scope>
    <source>
        <strain evidence="10">RS5460</strain>
    </source>
</reference>
<feature type="domain" description="EGF-like" evidence="8">
    <location>
        <begin position="290"/>
        <end position="327"/>
    </location>
</feature>
<keyword evidence="4" id="KW-0106">Calcium</keyword>
<evidence type="ECO:0000256" key="4">
    <source>
        <dbReference type="ARBA" id="ARBA00022837"/>
    </source>
</evidence>
<dbReference type="FunFam" id="2.10.25.10:FF:000038">
    <property type="entry name" value="Fibrillin 2"/>
    <property type="match status" value="2"/>
</dbReference>
<dbReference type="SUPFAM" id="SSF57196">
    <property type="entry name" value="EGF/Laminin"/>
    <property type="match status" value="2"/>
</dbReference>
<dbReference type="Pfam" id="PF07645">
    <property type="entry name" value="EGF_CA"/>
    <property type="match status" value="4"/>
</dbReference>
<dbReference type="InterPro" id="IPR018097">
    <property type="entry name" value="EGF_Ca-bd_CS"/>
</dbReference>
<feature type="non-terminal residue" evidence="9">
    <location>
        <position position="1"/>
    </location>
</feature>
<evidence type="ECO:0000259" key="8">
    <source>
        <dbReference type="PROSITE" id="PS50026"/>
    </source>
</evidence>
<dbReference type="PANTHER" id="PTHR24039">
    <property type="entry name" value="FIBRILLIN-RELATED"/>
    <property type="match status" value="1"/>
</dbReference>
<evidence type="ECO:0000256" key="2">
    <source>
        <dbReference type="ARBA" id="ARBA00022729"/>
    </source>
</evidence>
<evidence type="ECO:0000256" key="7">
    <source>
        <dbReference type="PROSITE-ProRule" id="PRU00076"/>
    </source>
</evidence>
<dbReference type="InterPro" id="IPR000742">
    <property type="entry name" value="EGF"/>
</dbReference>
<dbReference type="InterPro" id="IPR013032">
    <property type="entry name" value="EGF-like_CS"/>
</dbReference>
<proteinExistence type="predicted"/>
<keyword evidence="10" id="KW-1185">Reference proteome</keyword>
<dbReference type="PROSITE" id="PS50026">
    <property type="entry name" value="EGF_3"/>
    <property type="match status" value="2"/>
</dbReference>